<dbReference type="PANTHER" id="PTHR44591">
    <property type="entry name" value="STRESS RESPONSE REGULATOR PROTEIN 1"/>
    <property type="match status" value="1"/>
</dbReference>
<dbReference type="SMART" id="SM00448">
    <property type="entry name" value="REC"/>
    <property type="match status" value="1"/>
</dbReference>
<dbReference type="PANTHER" id="PTHR44591:SF3">
    <property type="entry name" value="RESPONSE REGULATORY DOMAIN-CONTAINING PROTEIN"/>
    <property type="match status" value="1"/>
</dbReference>
<name>A0ABT4AML6_9BACT</name>
<evidence type="ECO:0000256" key="2">
    <source>
        <dbReference type="PROSITE-ProRule" id="PRU00169"/>
    </source>
</evidence>
<proteinExistence type="predicted"/>
<keyword evidence="5" id="KW-1185">Reference proteome</keyword>
<dbReference type="InterPro" id="IPR050595">
    <property type="entry name" value="Bact_response_regulator"/>
</dbReference>
<dbReference type="PROSITE" id="PS50110">
    <property type="entry name" value="RESPONSE_REGULATORY"/>
    <property type="match status" value="1"/>
</dbReference>
<comment type="caution">
    <text evidence="4">The sequence shown here is derived from an EMBL/GenBank/DDBJ whole genome shotgun (WGS) entry which is preliminary data.</text>
</comment>
<evidence type="ECO:0000313" key="5">
    <source>
        <dbReference type="Proteomes" id="UP001207654"/>
    </source>
</evidence>
<protein>
    <submittedName>
        <fullName evidence="4">Response regulator</fullName>
    </submittedName>
</protein>
<dbReference type="Pfam" id="PF00072">
    <property type="entry name" value="Response_reg"/>
    <property type="match status" value="1"/>
</dbReference>
<reference evidence="4 5" key="1">
    <citation type="submission" date="2022-11" db="EMBL/GenBank/DDBJ databases">
        <title>Minimal conservation of predation-associated metabolite biosynthetic gene clusters underscores biosynthetic potential of Myxococcota including descriptions for ten novel species: Archangium lansinium sp. nov., Myxococcus landrumus sp. nov., Nannocystis bai.</title>
        <authorList>
            <person name="Ahearne A."/>
            <person name="Stevens C."/>
            <person name="Phillips K."/>
        </authorList>
    </citation>
    <scope>NUCLEOTIDE SEQUENCE [LARGE SCALE GENOMIC DNA]</scope>
    <source>
        <strain evidence="4 5">MIWBW</strain>
    </source>
</reference>
<dbReference type="SUPFAM" id="SSF52172">
    <property type="entry name" value="CheY-like"/>
    <property type="match status" value="1"/>
</dbReference>
<dbReference type="RefSeq" id="WP_267541490.1">
    <property type="nucleotide sequence ID" value="NZ_JAPNKA010000001.1"/>
</dbReference>
<evidence type="ECO:0000313" key="4">
    <source>
        <dbReference type="EMBL" id="MCY1082938.1"/>
    </source>
</evidence>
<dbReference type="Gene3D" id="3.40.50.2300">
    <property type="match status" value="1"/>
</dbReference>
<organism evidence="4 5">
    <name type="scientific">Archangium lansingense</name>
    <dbReference type="NCBI Taxonomy" id="2995310"/>
    <lineage>
        <taxon>Bacteria</taxon>
        <taxon>Pseudomonadati</taxon>
        <taxon>Myxococcota</taxon>
        <taxon>Myxococcia</taxon>
        <taxon>Myxococcales</taxon>
        <taxon>Cystobacterineae</taxon>
        <taxon>Archangiaceae</taxon>
        <taxon>Archangium</taxon>
    </lineage>
</organism>
<dbReference type="InterPro" id="IPR011006">
    <property type="entry name" value="CheY-like_superfamily"/>
</dbReference>
<dbReference type="Proteomes" id="UP001207654">
    <property type="component" value="Unassembled WGS sequence"/>
</dbReference>
<accession>A0ABT4AML6</accession>
<dbReference type="InterPro" id="IPR001789">
    <property type="entry name" value="Sig_transdc_resp-reg_receiver"/>
</dbReference>
<sequence>MTGAHILVVDDDPDMQDVMALALESGSYQVCRASNGQEALERVAERAPDLILLDMRMPVMDGWAFAAELRRRYGDRTPIVVCTAAEDVQRRAREIDAVGCLSKPFELDELLRLVESVLPRRWERAGQGQCP</sequence>
<keyword evidence="1 2" id="KW-0597">Phosphoprotein</keyword>
<dbReference type="CDD" id="cd17546">
    <property type="entry name" value="REC_hyHK_CKI1_RcsC-like"/>
    <property type="match status" value="1"/>
</dbReference>
<dbReference type="EMBL" id="JAPNKA010000001">
    <property type="protein sequence ID" value="MCY1082938.1"/>
    <property type="molecule type" value="Genomic_DNA"/>
</dbReference>
<gene>
    <name evidence="4" type="ORF">OV287_51650</name>
</gene>
<evidence type="ECO:0000256" key="1">
    <source>
        <dbReference type="ARBA" id="ARBA00022553"/>
    </source>
</evidence>
<feature type="domain" description="Response regulatory" evidence="3">
    <location>
        <begin position="5"/>
        <end position="118"/>
    </location>
</feature>
<feature type="modified residue" description="4-aspartylphosphate" evidence="2">
    <location>
        <position position="54"/>
    </location>
</feature>
<evidence type="ECO:0000259" key="3">
    <source>
        <dbReference type="PROSITE" id="PS50110"/>
    </source>
</evidence>